<evidence type="ECO:0000313" key="6">
    <source>
        <dbReference type="EMBL" id="OEE60882.1"/>
    </source>
</evidence>
<dbReference type="Pfam" id="PF00126">
    <property type="entry name" value="HTH_1"/>
    <property type="match status" value="1"/>
</dbReference>
<dbReference type="Gene3D" id="1.10.10.10">
    <property type="entry name" value="Winged helix-like DNA-binding domain superfamily/Winged helix DNA-binding domain"/>
    <property type="match status" value="1"/>
</dbReference>
<name>A0A1E5C6R7_9GAMM</name>
<dbReference type="InterPro" id="IPR036390">
    <property type="entry name" value="WH_DNA-bd_sf"/>
</dbReference>
<dbReference type="GO" id="GO:0043565">
    <property type="term" value="F:sequence-specific DNA binding"/>
    <property type="evidence" value="ECO:0007669"/>
    <property type="project" value="TreeGrafter"/>
</dbReference>
<dbReference type="Gene3D" id="3.40.190.290">
    <property type="match status" value="1"/>
</dbReference>
<keyword evidence="4" id="KW-0804">Transcription</keyword>
<dbReference type="InterPro" id="IPR058163">
    <property type="entry name" value="LysR-type_TF_proteobact-type"/>
</dbReference>
<dbReference type="InterPro" id="IPR005119">
    <property type="entry name" value="LysR_subst-bd"/>
</dbReference>
<dbReference type="Proteomes" id="UP000095039">
    <property type="component" value="Unassembled WGS sequence"/>
</dbReference>
<dbReference type="FunFam" id="1.10.10.10:FF:000001">
    <property type="entry name" value="LysR family transcriptional regulator"/>
    <property type="match status" value="1"/>
</dbReference>
<evidence type="ECO:0000256" key="1">
    <source>
        <dbReference type="ARBA" id="ARBA00009437"/>
    </source>
</evidence>
<dbReference type="SUPFAM" id="SSF46785">
    <property type="entry name" value="Winged helix' DNA-binding domain"/>
    <property type="match status" value="1"/>
</dbReference>
<comment type="similarity">
    <text evidence="1">Belongs to the LysR transcriptional regulatory family.</text>
</comment>
<feature type="domain" description="HTH lysR-type" evidence="5">
    <location>
        <begin position="1"/>
        <end position="58"/>
    </location>
</feature>
<dbReference type="GO" id="GO:0003700">
    <property type="term" value="F:DNA-binding transcription factor activity"/>
    <property type="evidence" value="ECO:0007669"/>
    <property type="project" value="InterPro"/>
</dbReference>
<evidence type="ECO:0000256" key="4">
    <source>
        <dbReference type="ARBA" id="ARBA00023163"/>
    </source>
</evidence>
<dbReference type="GO" id="GO:0006351">
    <property type="term" value="P:DNA-templated transcription"/>
    <property type="evidence" value="ECO:0007669"/>
    <property type="project" value="TreeGrafter"/>
</dbReference>
<dbReference type="Gene3D" id="3.40.190.10">
    <property type="entry name" value="Periplasmic binding protein-like II"/>
    <property type="match status" value="2"/>
</dbReference>
<reference evidence="6 7" key="1">
    <citation type="journal article" date="2012" name="Science">
        <title>Ecological populations of bacteria act as socially cohesive units of antibiotic production and resistance.</title>
        <authorList>
            <person name="Cordero O.X."/>
            <person name="Wildschutte H."/>
            <person name="Kirkup B."/>
            <person name="Proehl S."/>
            <person name="Ngo L."/>
            <person name="Hussain F."/>
            <person name="Le Roux F."/>
            <person name="Mincer T."/>
            <person name="Polz M.F."/>
        </authorList>
    </citation>
    <scope>NUCLEOTIDE SEQUENCE [LARGE SCALE GENOMIC DNA]</scope>
    <source>
        <strain evidence="6 7">FF-454</strain>
    </source>
</reference>
<sequence>MLIEDLQVILKVAECRGITAAATQLDMRVATASAAVKRVESVLGVELFIRTTRQLRLSNAGERYLPQCEQALLMLAQAKQNVKEDLDIVDGEVRIALSSDLGRNVILPWLDEFMDTHPDVRLRASISDSNIDFYRDSVDMALRYGSPTDANVYGFKICNVPRVLCATQDYLMDSGLLEGDLVDSAAQSGSVNCGNRGNRVTVPLQKLQQYNALLYQLNDVLHDVWVFSDGEREQKIKVRGDRASNDADLVRRWCVSGKGLASKSSLDMAADLLAGRVISLDLEIPPEPSELWLLFPSRQSITPAARLLRDMLQEKCRALLNQLVEKGILDKKDLI</sequence>
<gene>
    <name evidence="6" type="ORF">A1OK_10055</name>
</gene>
<dbReference type="EMBL" id="AJWN02000058">
    <property type="protein sequence ID" value="OEE60882.1"/>
    <property type="molecule type" value="Genomic_DNA"/>
</dbReference>
<dbReference type="SUPFAM" id="SSF53850">
    <property type="entry name" value="Periplasmic binding protein-like II"/>
    <property type="match status" value="1"/>
</dbReference>
<comment type="caution">
    <text evidence="6">The sequence shown here is derived from an EMBL/GenBank/DDBJ whole genome shotgun (WGS) entry which is preliminary data.</text>
</comment>
<dbReference type="PANTHER" id="PTHR30537">
    <property type="entry name" value="HTH-TYPE TRANSCRIPTIONAL REGULATOR"/>
    <property type="match status" value="1"/>
</dbReference>
<evidence type="ECO:0000313" key="7">
    <source>
        <dbReference type="Proteomes" id="UP000095039"/>
    </source>
</evidence>
<evidence type="ECO:0000256" key="3">
    <source>
        <dbReference type="ARBA" id="ARBA00023125"/>
    </source>
</evidence>
<dbReference type="Pfam" id="PF03466">
    <property type="entry name" value="LysR_substrate"/>
    <property type="match status" value="1"/>
</dbReference>
<keyword evidence="2" id="KW-0805">Transcription regulation</keyword>
<dbReference type="PANTHER" id="PTHR30537:SF21">
    <property type="entry name" value="HTH-TYPE TRANSCRIPTIONAL REGULATOR SINR-RELATED"/>
    <property type="match status" value="1"/>
</dbReference>
<dbReference type="PROSITE" id="PS50931">
    <property type="entry name" value="HTH_LYSR"/>
    <property type="match status" value="1"/>
</dbReference>
<dbReference type="RefSeq" id="WP_016959191.1">
    <property type="nucleotide sequence ID" value="NZ_AJWN02000058.1"/>
</dbReference>
<dbReference type="InterPro" id="IPR000847">
    <property type="entry name" value="LysR_HTH_N"/>
</dbReference>
<dbReference type="InterPro" id="IPR036388">
    <property type="entry name" value="WH-like_DNA-bd_sf"/>
</dbReference>
<keyword evidence="7" id="KW-1185">Reference proteome</keyword>
<keyword evidence="3" id="KW-0238">DNA-binding</keyword>
<evidence type="ECO:0000256" key="2">
    <source>
        <dbReference type="ARBA" id="ARBA00023015"/>
    </source>
</evidence>
<accession>A0A1E5C6R7</accession>
<proteinExistence type="inferred from homology"/>
<organism evidence="6 7">
    <name type="scientific">Enterovibrio norvegicus FF-454</name>
    <dbReference type="NCBI Taxonomy" id="1185651"/>
    <lineage>
        <taxon>Bacteria</taxon>
        <taxon>Pseudomonadati</taxon>
        <taxon>Pseudomonadota</taxon>
        <taxon>Gammaproteobacteria</taxon>
        <taxon>Vibrionales</taxon>
        <taxon>Vibrionaceae</taxon>
        <taxon>Enterovibrio</taxon>
    </lineage>
</organism>
<dbReference type="CDD" id="cd08422">
    <property type="entry name" value="PBP2_CrgA_like"/>
    <property type="match status" value="1"/>
</dbReference>
<dbReference type="AlphaFoldDB" id="A0A1E5C6R7"/>
<protein>
    <submittedName>
        <fullName evidence="6">LysR family transcriptional regulator</fullName>
    </submittedName>
</protein>
<evidence type="ECO:0000259" key="5">
    <source>
        <dbReference type="PROSITE" id="PS50931"/>
    </source>
</evidence>